<protein>
    <submittedName>
        <fullName evidence="1">Uncharacterized protein</fullName>
    </submittedName>
</protein>
<dbReference type="Proteomes" id="UP000272942">
    <property type="component" value="Unassembled WGS sequence"/>
</dbReference>
<accession>A0A3P8IHF9</accession>
<dbReference type="EMBL" id="UZAN01062158">
    <property type="protein sequence ID" value="VDP93154.1"/>
    <property type="molecule type" value="Genomic_DNA"/>
</dbReference>
<proteinExistence type="predicted"/>
<reference evidence="1 2" key="1">
    <citation type="submission" date="2018-11" db="EMBL/GenBank/DDBJ databases">
        <authorList>
            <consortium name="Pathogen Informatics"/>
        </authorList>
    </citation>
    <scope>NUCLEOTIDE SEQUENCE [LARGE SCALE GENOMIC DNA]</scope>
    <source>
        <strain evidence="1 2">Egypt</strain>
    </source>
</reference>
<keyword evidence="2" id="KW-1185">Reference proteome</keyword>
<dbReference type="AlphaFoldDB" id="A0A3P8IHF9"/>
<gene>
    <name evidence="1" type="ORF">ECPE_LOCUS15882</name>
</gene>
<name>A0A3P8IHF9_9TREM</name>
<organism evidence="1 2">
    <name type="scientific">Echinostoma caproni</name>
    <dbReference type="NCBI Taxonomy" id="27848"/>
    <lineage>
        <taxon>Eukaryota</taxon>
        <taxon>Metazoa</taxon>
        <taxon>Spiralia</taxon>
        <taxon>Lophotrochozoa</taxon>
        <taxon>Platyhelminthes</taxon>
        <taxon>Trematoda</taxon>
        <taxon>Digenea</taxon>
        <taxon>Plagiorchiida</taxon>
        <taxon>Echinostomata</taxon>
        <taxon>Echinostomatoidea</taxon>
        <taxon>Echinostomatidae</taxon>
        <taxon>Echinostoma</taxon>
    </lineage>
</organism>
<sequence>MHQYNFFRVRRVLSLIKTYYKVATLPGSTMPKKTASEEFEPEQPPKGFGTLWTLLSRFLSLLSSVVRGGNGHAPPSPSLPIPNKLAWGNAFRRWAADVQEYIELFPVNDRRRVLLSLLDGEPKGIAREVIRAGDPMSTNAFSRPNWKRDMKLNSSEMCYVNTNLACWRILPLFAHPEADLKAPEGFADRSKHGVQDFPKDT</sequence>
<evidence type="ECO:0000313" key="2">
    <source>
        <dbReference type="Proteomes" id="UP000272942"/>
    </source>
</evidence>
<evidence type="ECO:0000313" key="1">
    <source>
        <dbReference type="EMBL" id="VDP93154.1"/>
    </source>
</evidence>